<dbReference type="InterPro" id="IPR045055">
    <property type="entry name" value="DNA2/NAM7-like"/>
</dbReference>
<dbReference type="InterPro" id="IPR041679">
    <property type="entry name" value="DNA2/NAM7-like_C"/>
</dbReference>
<dbReference type="Proteomes" id="UP001152888">
    <property type="component" value="Unassembled WGS sequence"/>
</dbReference>
<evidence type="ECO:0000259" key="2">
    <source>
        <dbReference type="Pfam" id="PF13087"/>
    </source>
</evidence>
<dbReference type="PANTHER" id="PTHR10887">
    <property type="entry name" value="DNA2/NAM7 HELICASE FAMILY"/>
    <property type="match status" value="1"/>
</dbReference>
<feature type="domain" description="DNA2/NAM7 helicase helicase" evidence="1">
    <location>
        <begin position="249"/>
        <end position="637"/>
    </location>
</feature>
<proteinExistence type="predicted"/>
<dbReference type="GO" id="GO:0031048">
    <property type="term" value="P:regulatory ncRNA-mediated heterochromatin formation"/>
    <property type="evidence" value="ECO:0007669"/>
    <property type="project" value="TreeGrafter"/>
</dbReference>
<dbReference type="Gene3D" id="3.40.50.300">
    <property type="entry name" value="P-loop containing nucleotide triphosphate hydrolases"/>
    <property type="match status" value="3"/>
</dbReference>
<dbReference type="Pfam" id="PF13087">
    <property type="entry name" value="AAA_12"/>
    <property type="match status" value="1"/>
</dbReference>
<dbReference type="PANTHER" id="PTHR10887:SF341">
    <property type="entry name" value="NFX1-TYPE ZINC FINGER-CONTAINING PROTEIN 1"/>
    <property type="match status" value="1"/>
</dbReference>
<dbReference type="SUPFAM" id="SSF52540">
    <property type="entry name" value="P-loop containing nucleoside triphosphate hydrolases"/>
    <property type="match status" value="1"/>
</dbReference>
<reference evidence="3" key="1">
    <citation type="submission" date="2022-03" db="EMBL/GenBank/DDBJ databases">
        <authorList>
            <person name="Sayadi A."/>
        </authorList>
    </citation>
    <scope>NUCLEOTIDE SEQUENCE</scope>
</reference>
<dbReference type="InterPro" id="IPR027417">
    <property type="entry name" value="P-loop_NTPase"/>
</dbReference>
<feature type="domain" description="DNA2/NAM7 helicase-like C-terminal" evidence="2">
    <location>
        <begin position="649"/>
        <end position="833"/>
    </location>
</feature>
<evidence type="ECO:0008006" key="5">
    <source>
        <dbReference type="Google" id="ProtNLM"/>
    </source>
</evidence>
<organism evidence="3 4">
    <name type="scientific">Acanthoscelides obtectus</name>
    <name type="common">Bean weevil</name>
    <name type="synonym">Bruchus obtectus</name>
    <dbReference type="NCBI Taxonomy" id="200917"/>
    <lineage>
        <taxon>Eukaryota</taxon>
        <taxon>Metazoa</taxon>
        <taxon>Ecdysozoa</taxon>
        <taxon>Arthropoda</taxon>
        <taxon>Hexapoda</taxon>
        <taxon>Insecta</taxon>
        <taxon>Pterygota</taxon>
        <taxon>Neoptera</taxon>
        <taxon>Endopterygota</taxon>
        <taxon>Coleoptera</taxon>
        <taxon>Polyphaga</taxon>
        <taxon>Cucujiformia</taxon>
        <taxon>Chrysomeloidea</taxon>
        <taxon>Chrysomelidae</taxon>
        <taxon>Bruchinae</taxon>
        <taxon>Bruchini</taxon>
        <taxon>Acanthoscelides</taxon>
    </lineage>
</organism>
<dbReference type="InterPro" id="IPR041677">
    <property type="entry name" value="DNA2/NAM7_AAA_11"/>
</dbReference>
<dbReference type="GO" id="GO:0031380">
    <property type="term" value="C:nuclear RNA-directed RNA polymerase complex"/>
    <property type="evidence" value="ECO:0007669"/>
    <property type="project" value="TreeGrafter"/>
</dbReference>
<protein>
    <recommendedName>
        <fullName evidence="5">NFX1-type zinc finger-containing protein 1</fullName>
    </recommendedName>
</protein>
<evidence type="ECO:0000313" key="4">
    <source>
        <dbReference type="Proteomes" id="UP001152888"/>
    </source>
</evidence>
<dbReference type="AlphaFoldDB" id="A0A9P0LZL3"/>
<dbReference type="FunFam" id="3.40.50.300:FF:001366">
    <property type="entry name" value="ATP binding protein, putative"/>
    <property type="match status" value="1"/>
</dbReference>
<dbReference type="GO" id="GO:0004386">
    <property type="term" value="F:helicase activity"/>
    <property type="evidence" value="ECO:0007669"/>
    <property type="project" value="InterPro"/>
</dbReference>
<evidence type="ECO:0000259" key="1">
    <source>
        <dbReference type="Pfam" id="PF13086"/>
    </source>
</evidence>
<dbReference type="CDD" id="cd18808">
    <property type="entry name" value="SF1_C_Upf1"/>
    <property type="match status" value="1"/>
</dbReference>
<keyword evidence="4" id="KW-1185">Reference proteome</keyword>
<name>A0A9P0LZL3_ACAOB</name>
<dbReference type="EMBL" id="CAKOFQ010007654">
    <property type="protein sequence ID" value="CAH2005721.1"/>
    <property type="molecule type" value="Genomic_DNA"/>
</dbReference>
<evidence type="ECO:0000313" key="3">
    <source>
        <dbReference type="EMBL" id="CAH2005721.1"/>
    </source>
</evidence>
<dbReference type="Pfam" id="PF13086">
    <property type="entry name" value="AAA_11"/>
    <property type="match status" value="1"/>
</dbReference>
<accession>A0A9P0LZL3</accession>
<dbReference type="InterPro" id="IPR047187">
    <property type="entry name" value="SF1_C_Upf1"/>
</dbReference>
<comment type="caution">
    <text evidence="3">The sequence shown here is derived from an EMBL/GenBank/DDBJ whole genome shotgun (WGS) entry which is preliminary data.</text>
</comment>
<gene>
    <name evidence="3" type="ORF">ACAOBT_LOCUS28700</name>
</gene>
<dbReference type="OrthoDB" id="2423195at2759"/>
<sequence length="1029" mass="118245">MAGRPAILPSLLARQLADLSLSDDETELPLVKDEVIYPTTAEIFAEKRPKILPNIVDGPYPSLEKYLKIQYDLLREDFIGPLRSDLTNFEKYGNKNALQNIKFHKVVFLRKGAKHEKSCYYAHIVSQLDQNLRATGGSKRLIPGSFVLFYYENLRDVVCGKIEDSENIFKYKRFLVSLHPDTVMDFDKTYTMIEYTVFFEPYHCALKVLKGMSRDTFPMERYVVELNLSVNRPSYRKRISTSTSDLSTFNKSQSDAFLNALNKEFVLIQGPPGTGKTFLGLEIVKNLLKTTSEYPLLVVTYKNHALDQFLEGLLDDTKDIIRFGAQSKNPKVSKLTAKHQRNEQNDEFRNRTIDSCYGKYADAETRLKQIGSHLEIINTGEVVIQISILPLPVSLGANWNQLKNYTTNIEWLLFKTKDGGDLQRETLSLIHPIMKNKTILLFMSTIRTLQREINDAINDVEVNPTSIRTRTKLGEFSDEKLEKLKTFVDNIDTGKLKGYMSTLPPLHINQLTADEYEDPFKMPLPKRWQIYKTFLKGHVDKLHVKIDSAIADYKKAYMRFDSVSSPDNIRLMKKMKVIGMTTTCAARMRDSLESVKFPIVVIEEAAEVLESHVISAVTKDCKHLILIGDHKQLRPAVADFEVETKYRLGVSLFERMVANGVECHTLDVQHRMRPEISSLIVPYIYPTLKDHESVKKYPDVRGVAGNMFFLHHEQPESNSGECSKENKHEADFLLKFAEYLLQNGYKPEEITILSAYLGQVTTLHRKRRSCSHPGMQQIPIKSVDDYQGEENKIILLSLVRNNEESKIGFLSNEKRVCVALSRAREGLYIMGNIKHLTSRSRLWKDIEHTLISQNDVGPKISLKCQLHNRITHVDSCKDFDHLEQGGCRRKCMKELDCGHVCPQQCHGRDIGHIAEYFCREKCERYPCRAHPKVRCTSLCSMECARCEASIDHKLTCGHLAKCYMFTLDEDRIGSLKDDSHCEEVVDMKLNCNHNKILKCYLKFDSLEKKCHECTNKTKKHVRFTKNTRL</sequence>